<evidence type="ECO:0000256" key="1">
    <source>
        <dbReference type="SAM" id="Phobius"/>
    </source>
</evidence>
<feature type="transmembrane region" description="Helical" evidence="1">
    <location>
        <begin position="84"/>
        <end position="104"/>
    </location>
</feature>
<dbReference type="OrthoDB" id="4408003at2"/>
<dbReference type="KEGG" id="chm:B842_06630"/>
<protein>
    <submittedName>
        <fullName evidence="2">Uncharacterized protein</fullName>
    </submittedName>
</protein>
<evidence type="ECO:0000313" key="3">
    <source>
        <dbReference type="Proteomes" id="UP000031524"/>
    </source>
</evidence>
<dbReference type="EMBL" id="CP005286">
    <property type="protein sequence ID" value="AJE33175.1"/>
    <property type="molecule type" value="Genomic_DNA"/>
</dbReference>
<dbReference type="RefSeq" id="WP_040085834.1">
    <property type="nucleotide sequence ID" value="NZ_BCSU01000021.1"/>
</dbReference>
<dbReference type="AlphaFoldDB" id="A0A0B5D2N9"/>
<reference evidence="2 3" key="1">
    <citation type="submission" date="2013-04" db="EMBL/GenBank/DDBJ databases">
        <title>Complete genome sequence of Corynebacterium humireducens DSM 45392(T), isolated from a wastewater-fed microbial fuel cell.</title>
        <authorList>
            <person name="Ruckert C."/>
            <person name="Albersmeier A."/>
            <person name="Kalinowski J."/>
        </authorList>
    </citation>
    <scope>NUCLEOTIDE SEQUENCE [LARGE SCALE GENOMIC DNA]</scope>
    <source>
        <strain evidence="3">MFC-5</strain>
    </source>
</reference>
<keyword evidence="1" id="KW-0812">Transmembrane</keyword>
<gene>
    <name evidence="2" type="ORF">B842_06630</name>
</gene>
<keyword evidence="1" id="KW-0472">Membrane</keyword>
<evidence type="ECO:0000313" key="2">
    <source>
        <dbReference type="EMBL" id="AJE33175.1"/>
    </source>
</evidence>
<dbReference type="Proteomes" id="UP000031524">
    <property type="component" value="Chromosome"/>
</dbReference>
<dbReference type="STRING" id="1223515.B842_06630"/>
<proteinExistence type="predicted"/>
<organism evidence="2 3">
    <name type="scientific">Corynebacterium humireducens NBRC 106098 = DSM 45392</name>
    <dbReference type="NCBI Taxonomy" id="1223515"/>
    <lineage>
        <taxon>Bacteria</taxon>
        <taxon>Bacillati</taxon>
        <taxon>Actinomycetota</taxon>
        <taxon>Actinomycetes</taxon>
        <taxon>Mycobacteriales</taxon>
        <taxon>Corynebacteriaceae</taxon>
        <taxon>Corynebacterium</taxon>
    </lineage>
</organism>
<accession>A0A0B5D2N9</accession>
<sequence>MNAGRDYIVEYRTTQFQQGSLVLRFDEDPSPATLRAALIRHGVPGSALTEMSARPLDGRGSVHRYDASTVPTPAARPGPRPFRLVRPLLLVPAAVIALALYTFINAGPAIEQGRQAAQEWYGDSPGDFCWNRLAMVTRHPDRDRGPVSTFFSREPTKEFSPANVAYFLACYDQIREQSARPAP</sequence>
<keyword evidence="3" id="KW-1185">Reference proteome</keyword>
<dbReference type="HOGENOM" id="CLU_1419350_0_0_11"/>
<name>A0A0B5D2N9_9CORY</name>
<keyword evidence="1" id="KW-1133">Transmembrane helix</keyword>